<feature type="compositionally biased region" description="Polar residues" evidence="10">
    <location>
        <begin position="884"/>
        <end position="896"/>
    </location>
</feature>
<keyword evidence="13" id="KW-1185">Reference proteome</keyword>
<feature type="domain" description="RRM" evidence="11">
    <location>
        <begin position="904"/>
        <end position="977"/>
    </location>
</feature>
<sequence>MSSPVGEDSWIDFVEQQSRGAHDLESRRHVLEHFRHAVSAEPGSIKVWTAYCEYFWSLYVDSQPGSEAGWSPKEQGAFSLDEALNLWQQGYEAVKFRLNDSHELWNRWIELEMELLERTRTEQGVKRITHLFKNRLNVPHATWDETSQKFSTFLSSYNRNAYEQEMKQITESSRNARMHYEPRAPFELRLRAAEKESRADEMKRIMLEYLDWEMGQFRDRVKHRSDPVLTFETCLGLYARALTGLFATDESTWINHIVFLSSVHSSIKEGWVKNQTVIDIVPNILDTLRRAVLHVPWSGTAWARYILSGEEAGLAFSDMESIKHAATNSSELDKDGMSAVLEMYSAWCGYLKRRAMDPNASEEAVDLAEIGLPSALEDVQHWGKRRYGDAYQGDPNYRLEKIYIQFLTEKKDAVEEARRLWEQMSEKALHANSYDFWLNYYLWEMVVFGSSKSKMRSPTPATLAQGLRVPSHATRVFVRALKRKTIDWPERIMEVYLQHCNDYELPYTLRQALDTVHKTRRSVAARREKEAREAAAAQAAYAQAVQTTQDYSGQDEQRDSPSGKRKREESPGRDAGEVTTKRAKNEAEQSTEAASAATAQALKRDRENTSVFVENLPSGTTATAVRKYFREYGHINNLVPKHESDSFLVEFRSPEEAQSALLRDGKYFGTEQISVRPATGCTIYVTNYPPEADEAYIRKLFAGCGDIFDLRLPNLQVNTMRRFCYITFRNSEAAAKATKLDGKKLEGKYKLVAKYSDPTARQHRSGATAEEREVHVQNLHFETTEDELRKMFSHHGNVQSVRILRNMAGRSTGTAFVDMETKEQAKAAVAGLDKCNCRGRTITVEVSKPKYFKPKAVLRNTASPSPAPSGQDGEGDQVMHDAPNGSSEPGQGQGTPPSRDIADRTVALLGIPSTVNVARVRAMVEPHGDIVKLALHPIHGGAVVEFRDKAQAGRASLALEGKEIAEGKTIRIGTVAELFQEKSAATIDRIDIKPTASKTSKDSALMPPPPTIRRNLGTRGGKRGGLVVPTSRKAIVTAPPTANGGDAAPAKKSNADFKKMFLGASANAGASNGGDASN</sequence>
<evidence type="ECO:0000259" key="11">
    <source>
        <dbReference type="PROSITE" id="PS50102"/>
    </source>
</evidence>
<name>A0A420YNM6_9PEZI</name>
<dbReference type="Proteomes" id="UP000275385">
    <property type="component" value="Unassembled WGS sequence"/>
</dbReference>
<dbReference type="Gene3D" id="3.30.70.330">
    <property type="match status" value="4"/>
</dbReference>
<dbReference type="InterPro" id="IPR000504">
    <property type="entry name" value="RRM_dom"/>
</dbReference>
<evidence type="ECO:0000256" key="8">
    <source>
        <dbReference type="ARBA" id="ARBA00093627"/>
    </source>
</evidence>
<comment type="subcellular location">
    <subcellularLocation>
        <location evidence="1">Nucleus</location>
    </subcellularLocation>
</comment>
<evidence type="ECO:0000256" key="5">
    <source>
        <dbReference type="ARBA" id="ARBA00023187"/>
    </source>
</evidence>
<organism evidence="12 13">
    <name type="scientific">Coniochaeta pulveracea</name>
    <dbReference type="NCBI Taxonomy" id="177199"/>
    <lineage>
        <taxon>Eukaryota</taxon>
        <taxon>Fungi</taxon>
        <taxon>Dikarya</taxon>
        <taxon>Ascomycota</taxon>
        <taxon>Pezizomycotina</taxon>
        <taxon>Sordariomycetes</taxon>
        <taxon>Sordariomycetidae</taxon>
        <taxon>Coniochaetales</taxon>
        <taxon>Coniochaetaceae</taxon>
        <taxon>Coniochaeta</taxon>
    </lineage>
</organism>
<dbReference type="GO" id="GO:0003723">
    <property type="term" value="F:RNA binding"/>
    <property type="evidence" value="ECO:0007669"/>
    <property type="project" value="UniProtKB-UniRule"/>
</dbReference>
<evidence type="ECO:0000256" key="10">
    <source>
        <dbReference type="SAM" id="MobiDB-lite"/>
    </source>
</evidence>
<accession>A0A420YNM6</accession>
<feature type="compositionally biased region" description="Basic and acidic residues" evidence="10">
    <location>
        <begin position="555"/>
        <end position="587"/>
    </location>
</feature>
<dbReference type="InterPro" id="IPR031766">
    <property type="entry name" value="RRM_occluded"/>
</dbReference>
<evidence type="ECO:0000256" key="7">
    <source>
        <dbReference type="ARBA" id="ARBA00093374"/>
    </source>
</evidence>
<keyword evidence="3" id="KW-0677">Repeat</keyword>
<protein>
    <recommendedName>
        <fullName evidence="8">U4/U6 snRNA-associated-splicing factor PRP24</fullName>
    </recommendedName>
</protein>
<dbReference type="STRING" id="177199.A0A420YNM6"/>
<dbReference type="CDD" id="cd12299">
    <property type="entry name" value="RRM4_Prp24"/>
    <property type="match status" value="1"/>
</dbReference>
<dbReference type="SMART" id="SM00360">
    <property type="entry name" value="RRM"/>
    <property type="match status" value="4"/>
</dbReference>
<dbReference type="SUPFAM" id="SSF48452">
    <property type="entry name" value="TPR-like"/>
    <property type="match status" value="1"/>
</dbReference>
<dbReference type="CDD" id="cd12297">
    <property type="entry name" value="RRM2_Prp24"/>
    <property type="match status" value="1"/>
</dbReference>
<keyword evidence="4 9" id="KW-0694">RNA-binding</keyword>
<dbReference type="Pfam" id="PF00076">
    <property type="entry name" value="RRM_1"/>
    <property type="match status" value="3"/>
</dbReference>
<dbReference type="GO" id="GO:0006397">
    <property type="term" value="P:mRNA processing"/>
    <property type="evidence" value="ECO:0007669"/>
    <property type="project" value="UniProtKB-KW"/>
</dbReference>
<feature type="region of interest" description="Disordered" evidence="10">
    <location>
        <begin position="855"/>
        <end position="900"/>
    </location>
</feature>
<feature type="domain" description="RRM" evidence="11">
    <location>
        <begin position="772"/>
        <end position="849"/>
    </location>
</feature>
<feature type="region of interest" description="Disordered" evidence="10">
    <location>
        <begin position="524"/>
        <end position="606"/>
    </location>
</feature>
<dbReference type="InterPro" id="IPR035979">
    <property type="entry name" value="RBD_domain_sf"/>
</dbReference>
<proteinExistence type="predicted"/>
<gene>
    <name evidence="12" type="primary">PRP24</name>
    <name evidence="12" type="ORF">DL546_007928</name>
</gene>
<comment type="function">
    <text evidence="7">Functions as a recycling factor of the spliceosome, a machinery that forms on each precursor-messenger RNA (pre-mRNA) and catalyzes the removal of introns. Chaperones the re-annealing of U4 and U6 snRNAs (small nuclear RNAs) released from previous rounds of splicing, an initial step in reforming the U4/U6-U5 tri-snRNP (small nuclear ribonucleoprotein) that can reassemble into another spliceosome complex; this step involves binding U6 and facilitating the unwinding of the U6 internal stem loop, followed by base-pairing of U6 to U4.</text>
</comment>
<feature type="compositionally biased region" description="Low complexity" evidence="10">
    <location>
        <begin position="534"/>
        <end position="546"/>
    </location>
</feature>
<evidence type="ECO:0000313" key="13">
    <source>
        <dbReference type="Proteomes" id="UP000275385"/>
    </source>
</evidence>
<dbReference type="EMBL" id="QVQW01000001">
    <property type="protein sequence ID" value="RKU49474.1"/>
    <property type="molecule type" value="Genomic_DNA"/>
</dbReference>
<feature type="domain" description="RRM" evidence="11">
    <location>
        <begin position="681"/>
        <end position="758"/>
    </location>
</feature>
<dbReference type="InterPro" id="IPR011990">
    <property type="entry name" value="TPR-like_helical_dom_sf"/>
</dbReference>
<dbReference type="SUPFAM" id="SSF54928">
    <property type="entry name" value="RNA-binding domain, RBD"/>
    <property type="match status" value="2"/>
</dbReference>
<dbReference type="InterPro" id="IPR003107">
    <property type="entry name" value="HAT"/>
</dbReference>
<feature type="compositionally biased region" description="Low complexity" evidence="10">
    <location>
        <begin position="588"/>
        <end position="601"/>
    </location>
</feature>
<evidence type="ECO:0000313" key="12">
    <source>
        <dbReference type="EMBL" id="RKU49474.1"/>
    </source>
</evidence>
<dbReference type="PANTHER" id="PTHR24012">
    <property type="entry name" value="RNA BINDING PROTEIN"/>
    <property type="match status" value="1"/>
</dbReference>
<dbReference type="AlphaFoldDB" id="A0A420YNM6"/>
<comment type="caution">
    <text evidence="12">The sequence shown here is derived from an EMBL/GenBank/DDBJ whole genome shotgun (WGS) entry which is preliminary data.</text>
</comment>
<dbReference type="Pfam" id="PF16842">
    <property type="entry name" value="RRM_occluded"/>
    <property type="match status" value="1"/>
</dbReference>
<dbReference type="FunFam" id="3.30.70.330:FF:000365">
    <property type="entry name" value="U4/U6 snRNA-associated-splicing factor PRP24"/>
    <property type="match status" value="1"/>
</dbReference>
<evidence type="ECO:0000256" key="9">
    <source>
        <dbReference type="PROSITE-ProRule" id="PRU00176"/>
    </source>
</evidence>
<dbReference type="GO" id="GO:0008380">
    <property type="term" value="P:RNA splicing"/>
    <property type="evidence" value="ECO:0007669"/>
    <property type="project" value="UniProtKB-KW"/>
</dbReference>
<reference evidence="12 13" key="1">
    <citation type="submission" date="2018-08" db="EMBL/GenBank/DDBJ databases">
        <title>Draft genome of the lignicolous fungus Coniochaeta pulveracea.</title>
        <authorList>
            <person name="Borstlap C.J."/>
            <person name="De Witt R.N."/>
            <person name="Botha A."/>
            <person name="Volschenk H."/>
        </authorList>
    </citation>
    <scope>NUCLEOTIDE SEQUENCE [LARGE SCALE GENOMIC DNA]</scope>
    <source>
        <strain evidence="12 13">CAB683</strain>
    </source>
</reference>
<evidence type="ECO:0000256" key="2">
    <source>
        <dbReference type="ARBA" id="ARBA00022664"/>
    </source>
</evidence>
<dbReference type="InterPro" id="IPR012677">
    <property type="entry name" value="Nucleotide-bd_a/b_plait_sf"/>
</dbReference>
<evidence type="ECO:0000256" key="6">
    <source>
        <dbReference type="ARBA" id="ARBA00023242"/>
    </source>
</evidence>
<dbReference type="CDD" id="cd00590">
    <property type="entry name" value="RRM_SF"/>
    <property type="match status" value="1"/>
</dbReference>
<dbReference type="FunFam" id="3.30.70.330:FF:000588">
    <property type="entry name" value="Pre-mRNA splicing factor (Prp24), putative"/>
    <property type="match status" value="1"/>
</dbReference>
<dbReference type="GO" id="GO:0005688">
    <property type="term" value="C:U6 snRNP"/>
    <property type="evidence" value="ECO:0007669"/>
    <property type="project" value="UniProtKB-ARBA"/>
</dbReference>
<keyword evidence="5" id="KW-0508">mRNA splicing</keyword>
<feature type="domain" description="RRM" evidence="11">
    <location>
        <begin position="609"/>
        <end position="680"/>
    </location>
</feature>
<dbReference type="SMART" id="SM00386">
    <property type="entry name" value="HAT"/>
    <property type="match status" value="4"/>
</dbReference>
<evidence type="ECO:0000256" key="4">
    <source>
        <dbReference type="ARBA" id="ARBA00022884"/>
    </source>
</evidence>
<dbReference type="PROSITE" id="PS50102">
    <property type="entry name" value="RRM"/>
    <property type="match status" value="4"/>
</dbReference>
<dbReference type="Gene3D" id="1.25.40.10">
    <property type="entry name" value="Tetratricopeptide repeat domain"/>
    <property type="match status" value="2"/>
</dbReference>
<evidence type="ECO:0000256" key="1">
    <source>
        <dbReference type="ARBA" id="ARBA00004123"/>
    </source>
</evidence>
<dbReference type="OrthoDB" id="360390at2759"/>
<keyword evidence="6" id="KW-0539">Nucleus</keyword>
<feature type="region of interest" description="Disordered" evidence="10">
    <location>
        <begin position="995"/>
        <end position="1026"/>
    </location>
</feature>
<keyword evidence="2" id="KW-0507">mRNA processing</keyword>
<evidence type="ECO:0000256" key="3">
    <source>
        <dbReference type="ARBA" id="ARBA00022737"/>
    </source>
</evidence>
<dbReference type="InterPro" id="IPR034398">
    <property type="entry name" value="Prp24_RRM2"/>
</dbReference>